<proteinExistence type="predicted"/>
<evidence type="ECO:0000313" key="4">
    <source>
        <dbReference type="Proteomes" id="UP000075420"/>
    </source>
</evidence>
<gene>
    <name evidence="3" type="ORF">BE08_26950</name>
</gene>
<evidence type="ECO:0008006" key="5">
    <source>
        <dbReference type="Google" id="ProtNLM"/>
    </source>
</evidence>
<feature type="transmembrane region" description="Helical" evidence="2">
    <location>
        <begin position="253"/>
        <end position="276"/>
    </location>
</feature>
<dbReference type="EMBL" id="JELY01001866">
    <property type="protein sequence ID" value="KYF54363.1"/>
    <property type="molecule type" value="Genomic_DNA"/>
</dbReference>
<dbReference type="AlphaFoldDB" id="A0A150PFA6"/>
<keyword evidence="2" id="KW-0812">Transmembrane</keyword>
<feature type="transmembrane region" description="Helical" evidence="2">
    <location>
        <begin position="46"/>
        <end position="64"/>
    </location>
</feature>
<accession>A0A150PFA6</accession>
<feature type="transmembrane region" description="Helical" evidence="2">
    <location>
        <begin position="189"/>
        <end position="206"/>
    </location>
</feature>
<protein>
    <recommendedName>
        <fullName evidence="5">Glycosyltransferase RgtA/B/C/D-like domain-containing protein</fullName>
    </recommendedName>
</protein>
<feature type="transmembrane region" description="Helical" evidence="2">
    <location>
        <begin position="129"/>
        <end position="153"/>
    </location>
</feature>
<dbReference type="Proteomes" id="UP000075420">
    <property type="component" value="Unassembled WGS sequence"/>
</dbReference>
<feature type="transmembrane region" description="Helical" evidence="2">
    <location>
        <begin position="314"/>
        <end position="332"/>
    </location>
</feature>
<evidence type="ECO:0000256" key="2">
    <source>
        <dbReference type="SAM" id="Phobius"/>
    </source>
</evidence>
<feature type="compositionally biased region" description="Low complexity" evidence="1">
    <location>
        <begin position="17"/>
        <end position="34"/>
    </location>
</feature>
<name>A0A150PFA6_SORCE</name>
<keyword evidence="2" id="KW-0472">Membrane</keyword>
<evidence type="ECO:0000313" key="3">
    <source>
        <dbReference type="EMBL" id="KYF54363.1"/>
    </source>
</evidence>
<feature type="region of interest" description="Disordered" evidence="1">
    <location>
        <begin position="1"/>
        <end position="34"/>
    </location>
</feature>
<comment type="caution">
    <text evidence="3">The sequence shown here is derived from an EMBL/GenBank/DDBJ whole genome shotgun (WGS) entry which is preliminary data.</text>
</comment>
<sequence length="600" mass="64098">METTLPGGERAELPADASEGQGAAEETAASAAGRAPSLSREAVRRLASACFWITMALCLALMALKTAARFDLTTLWDDAYMFQRYAHNIVAGHGISWNPQGPPVYGLTSLAFLAASVPLHVVTGGNTSLAAMLQSFACGPVLLVLLVLLVLRAAGDGKAARLCCFALVAFCVARSTLTDHFVSGMDTSFGLCFLTAYLLLALRLLGDARVAGGVALGAFGGLAFSVRPELTAFAVLVPLALIALERDRARRRFALAALATTAGVLALHLAIAKLYFGSPVPLPFYAKSTNLYGSGILRAYRGRPTIDLFDWLDFFWPLFAVIALDILAGLGARQAAAGAPAGERLRTGPRAWWAASSAFDKGVLAATLLCLAYSWLFVVPIMGFSQRFYYAPLPGLIYIACRSAARLARTLTDSLGQPAPAALPVAGVAALAVLWLHLSTPLATAGKDLAGAAAGNRLGHFNIVKHGSASGPQKYWFAIDRVSTLPDDLVIATTEVGMLGAMNLGKTIVDMAGLNDRRFALEPFSADRFFEAYKPDLIYMPHPHYEKMIADLEAHPEMARYVAYSKKKLGTSQFGIAVRRGSPHFERLQQIVKEKTSSKK</sequence>
<evidence type="ECO:0000256" key="1">
    <source>
        <dbReference type="SAM" id="MobiDB-lite"/>
    </source>
</evidence>
<feature type="transmembrane region" description="Helical" evidence="2">
    <location>
        <begin position="218"/>
        <end position="241"/>
    </location>
</feature>
<organism evidence="3 4">
    <name type="scientific">Sorangium cellulosum</name>
    <name type="common">Polyangium cellulosum</name>
    <dbReference type="NCBI Taxonomy" id="56"/>
    <lineage>
        <taxon>Bacteria</taxon>
        <taxon>Pseudomonadati</taxon>
        <taxon>Myxococcota</taxon>
        <taxon>Polyangia</taxon>
        <taxon>Polyangiales</taxon>
        <taxon>Polyangiaceae</taxon>
        <taxon>Sorangium</taxon>
    </lineage>
</organism>
<reference evidence="3 4" key="1">
    <citation type="submission" date="2014-02" db="EMBL/GenBank/DDBJ databases">
        <title>The small core and large imbalanced accessory genome model reveals a collaborative survival strategy of Sorangium cellulosum strains in nature.</title>
        <authorList>
            <person name="Han K."/>
            <person name="Peng R."/>
            <person name="Blom J."/>
            <person name="Li Y.-Z."/>
        </authorList>
    </citation>
    <scope>NUCLEOTIDE SEQUENCE [LARGE SCALE GENOMIC DNA]</scope>
    <source>
        <strain evidence="3 4">So0157-25</strain>
    </source>
</reference>
<keyword evidence="2" id="KW-1133">Transmembrane helix</keyword>
<feature type="transmembrane region" description="Helical" evidence="2">
    <location>
        <begin position="352"/>
        <end position="376"/>
    </location>
</feature>